<dbReference type="AlphaFoldDB" id="A0A9D7AJT0"/>
<dbReference type="SUPFAM" id="SSF53681">
    <property type="entry name" value="Aspartate/glutamate racemase"/>
    <property type="match status" value="2"/>
</dbReference>
<dbReference type="PANTHER" id="PTHR21198:SF7">
    <property type="entry name" value="ASPARTATE-GLUTAMATE RACEMASE FAMILY"/>
    <property type="match status" value="1"/>
</dbReference>
<dbReference type="Pfam" id="PF01177">
    <property type="entry name" value="Asp_Glu_race"/>
    <property type="match status" value="1"/>
</dbReference>
<proteinExistence type="inferred from homology"/>
<dbReference type="PANTHER" id="PTHR21198">
    <property type="entry name" value="GLUTAMATE RACEMASE"/>
    <property type="match status" value="1"/>
</dbReference>
<name>A0A9D7AJT0_9GAMM</name>
<dbReference type="EMBL" id="JADRCP010000003">
    <property type="protein sequence ID" value="MBK5177283.1"/>
    <property type="molecule type" value="Genomic_DNA"/>
</dbReference>
<evidence type="ECO:0000313" key="4">
    <source>
        <dbReference type="EMBL" id="MBK5177283.1"/>
    </source>
</evidence>
<dbReference type="Gene3D" id="3.40.50.1860">
    <property type="match status" value="2"/>
</dbReference>
<dbReference type="NCBIfam" id="TIGR00035">
    <property type="entry name" value="asp_race"/>
    <property type="match status" value="1"/>
</dbReference>
<dbReference type="EMBL" id="JADRCQ010000003">
    <property type="protein sequence ID" value="MBK5073823.1"/>
    <property type="molecule type" value="Genomic_DNA"/>
</dbReference>
<keyword evidence="6" id="KW-1185">Reference proteome</keyword>
<evidence type="ECO:0000313" key="6">
    <source>
        <dbReference type="Proteomes" id="UP001296969"/>
    </source>
</evidence>
<organism evidence="4 5">
    <name type="scientific">Limnobaculum xujianqingii</name>
    <dbReference type="NCBI Taxonomy" id="2738837"/>
    <lineage>
        <taxon>Bacteria</taxon>
        <taxon>Pseudomonadati</taxon>
        <taxon>Pseudomonadota</taxon>
        <taxon>Gammaproteobacteria</taxon>
        <taxon>Enterobacterales</taxon>
        <taxon>Budviciaceae</taxon>
        <taxon>Limnobaculum</taxon>
    </lineage>
</organism>
<dbReference type="Proteomes" id="UP001296969">
    <property type="component" value="Unassembled WGS sequence"/>
</dbReference>
<comment type="caution">
    <text evidence="4">The sequence shown here is derived from an EMBL/GenBank/DDBJ whole genome shotgun (WGS) entry which is preliminary data.</text>
</comment>
<evidence type="ECO:0000256" key="1">
    <source>
        <dbReference type="ARBA" id="ARBA00007847"/>
    </source>
</evidence>
<dbReference type="RefSeq" id="WP_228398569.1">
    <property type="nucleotide sequence ID" value="NZ_JADRCP010000003.1"/>
</dbReference>
<dbReference type="InterPro" id="IPR004380">
    <property type="entry name" value="Asp_race"/>
</dbReference>
<sequence length="231" mass="25397">MKTIGLIGGMSWESTIPYYRHINETIRHHLGGLHSAKIVLLSVDFQEIEQLQHQGDWTAAGEHLAKAARKLEGAGADFLVICTNTMHKVYETVENAVAIPVCHIADATADVILEDGIKKVGLLGTRFTMEQDFYKGRLSSQHGIEVIVPDEADREIVHRVIYQELCLGKIDTESRQQFSRIMQQLADKGAQGIILGCTEIGLLVGAKDASVPLYDTAEIHAVRAAELSLKA</sequence>
<dbReference type="InterPro" id="IPR015942">
    <property type="entry name" value="Asp/Glu/hydantoin_racemase"/>
</dbReference>
<gene>
    <name evidence="4" type="ORF">I2492_13235</name>
    <name evidence="3" type="ORF">I2493_12470</name>
</gene>
<dbReference type="GO" id="GO:0047661">
    <property type="term" value="F:amino-acid racemase activity"/>
    <property type="evidence" value="ECO:0007669"/>
    <property type="project" value="InterPro"/>
</dbReference>
<dbReference type="InterPro" id="IPR001920">
    <property type="entry name" value="Asp/Glu_race"/>
</dbReference>
<evidence type="ECO:0000313" key="5">
    <source>
        <dbReference type="Proteomes" id="UP000807542"/>
    </source>
</evidence>
<accession>A0A9D7AJT0</accession>
<evidence type="ECO:0000256" key="2">
    <source>
        <dbReference type="ARBA" id="ARBA00023235"/>
    </source>
</evidence>
<keyword evidence="2" id="KW-0413">Isomerase</keyword>
<evidence type="ECO:0000313" key="3">
    <source>
        <dbReference type="EMBL" id="MBK5073823.1"/>
    </source>
</evidence>
<protein>
    <submittedName>
        <fullName evidence="4">Aspartate/glutamate racemase family protein</fullName>
    </submittedName>
</protein>
<reference evidence="4 6" key="1">
    <citation type="submission" date="2020-11" db="EMBL/GenBank/DDBJ databases">
        <title>Insectihabitans protaetiae gen. nov. sp. nov. and Insectihabitans allomyrinae sp. nov., isolated from larvae of Protaetia brevitarsis seulensis and Allomyrina dichotoma, respectively.</title>
        <authorList>
            <person name="Lee S.D."/>
            <person name="Byeon Y.-S."/>
            <person name="Kim S.-M."/>
            <person name="Yang H.L."/>
            <person name="Kim I.S."/>
        </authorList>
    </citation>
    <scope>NUCLEOTIDE SEQUENCE</scope>
    <source>
        <strain evidence="4">CWB-B4</strain>
        <strain evidence="3 6">CWB-B43</strain>
    </source>
</reference>
<comment type="similarity">
    <text evidence="1">Belongs to the aspartate/glutamate racemases family.</text>
</comment>
<dbReference type="Proteomes" id="UP000807542">
    <property type="component" value="Unassembled WGS sequence"/>
</dbReference>